<reference evidence="3" key="1">
    <citation type="submission" date="2018-06" db="EMBL/GenBank/DDBJ databases">
        <authorList>
            <person name="Zhirakovskaya E."/>
        </authorList>
    </citation>
    <scope>NUCLEOTIDE SEQUENCE</scope>
</reference>
<sequence length="139" mass="16049">MNNEPQNWTLINSRIILILGFFLVGMVVGRMVEANQTAYALATGLAGMVLYVGFAKLEQRKQNKKNAVNVEKMVERLKGRIDKLITRESIIPYSRRFPQKRENNTEQYLPVTHSQKRPKSATRFAAQQRQGQQRQTNRS</sequence>
<feature type="region of interest" description="Disordered" evidence="1">
    <location>
        <begin position="95"/>
        <end position="139"/>
    </location>
</feature>
<dbReference type="AlphaFoldDB" id="A0A3B1E8Y6"/>
<feature type="transmembrane region" description="Helical" evidence="2">
    <location>
        <begin position="38"/>
        <end position="55"/>
    </location>
</feature>
<evidence type="ECO:0000256" key="2">
    <source>
        <dbReference type="SAM" id="Phobius"/>
    </source>
</evidence>
<keyword evidence="2" id="KW-0472">Membrane</keyword>
<dbReference type="EMBL" id="UOGL01000643">
    <property type="protein sequence ID" value="VAX42327.1"/>
    <property type="molecule type" value="Genomic_DNA"/>
</dbReference>
<gene>
    <name evidence="3" type="ORF">MNBD_PLANCTO02-3064</name>
</gene>
<feature type="transmembrane region" description="Helical" evidence="2">
    <location>
        <begin position="12"/>
        <end position="32"/>
    </location>
</feature>
<name>A0A3B1E8Y6_9ZZZZ</name>
<keyword evidence="2" id="KW-0812">Transmembrane</keyword>
<evidence type="ECO:0000256" key="1">
    <source>
        <dbReference type="SAM" id="MobiDB-lite"/>
    </source>
</evidence>
<accession>A0A3B1E8Y6</accession>
<organism evidence="3">
    <name type="scientific">hydrothermal vent metagenome</name>
    <dbReference type="NCBI Taxonomy" id="652676"/>
    <lineage>
        <taxon>unclassified sequences</taxon>
        <taxon>metagenomes</taxon>
        <taxon>ecological metagenomes</taxon>
    </lineage>
</organism>
<feature type="compositionally biased region" description="Low complexity" evidence="1">
    <location>
        <begin position="127"/>
        <end position="139"/>
    </location>
</feature>
<evidence type="ECO:0000313" key="3">
    <source>
        <dbReference type="EMBL" id="VAX42327.1"/>
    </source>
</evidence>
<proteinExistence type="predicted"/>
<keyword evidence="2" id="KW-1133">Transmembrane helix</keyword>
<protein>
    <submittedName>
        <fullName evidence="3">Uncharacterized protein</fullName>
    </submittedName>
</protein>